<dbReference type="EMBL" id="CP001968">
    <property type="protein sequence ID" value="ADD67572.1"/>
    <property type="molecule type" value="Genomic_DNA"/>
</dbReference>
<evidence type="ECO:0000259" key="12">
    <source>
        <dbReference type="Pfam" id="PF09699"/>
    </source>
</evidence>
<dbReference type="Pfam" id="PF02335">
    <property type="entry name" value="Cytochrom_C552"/>
    <property type="match status" value="1"/>
</dbReference>
<dbReference type="PaxDb" id="522772-Dacet_0792"/>
<comment type="similarity">
    <text evidence="2">Belongs to the cytochrome c-552 family.</text>
</comment>
<evidence type="ECO:0000256" key="6">
    <source>
        <dbReference type="ARBA" id="ARBA00022729"/>
    </source>
</evidence>
<dbReference type="Proteomes" id="UP000002012">
    <property type="component" value="Chromosome"/>
</dbReference>
<dbReference type="EC" id="1.7.2.2" evidence="3"/>
<reference evidence="13 14" key="1">
    <citation type="journal article" date="2010" name="Stand. Genomic Sci.">
        <title>Complete genome sequence of Denitrovibrio acetiphilus type strain (N2460).</title>
        <authorList>
            <person name="Kiss H."/>
            <person name="Lang E."/>
            <person name="Lapidus A."/>
            <person name="Copeland A."/>
            <person name="Nolan M."/>
            <person name="Glavina Del Rio T."/>
            <person name="Chen F."/>
            <person name="Lucas S."/>
            <person name="Tice H."/>
            <person name="Cheng J.F."/>
            <person name="Han C."/>
            <person name="Goodwin L."/>
            <person name="Pitluck S."/>
            <person name="Liolios K."/>
            <person name="Pati A."/>
            <person name="Ivanova N."/>
            <person name="Mavromatis K."/>
            <person name="Chen A."/>
            <person name="Palaniappan K."/>
            <person name="Land M."/>
            <person name="Hauser L."/>
            <person name="Chang Y.J."/>
            <person name="Jeffries C.D."/>
            <person name="Detter J.C."/>
            <person name="Brettin T."/>
            <person name="Spring S."/>
            <person name="Rohde M."/>
            <person name="Goker M."/>
            <person name="Woyke T."/>
            <person name="Bristow J."/>
            <person name="Eisen J.A."/>
            <person name="Markowitz V."/>
            <person name="Hugenholtz P."/>
            <person name="Kyrpides N.C."/>
            <person name="Klenk H.P."/>
        </authorList>
    </citation>
    <scope>NUCLEOTIDE SEQUENCE [LARGE SCALE GENOMIC DNA]</scope>
    <source>
        <strain evidence="14">DSM 12809 / NBRC 114555 / N2460</strain>
    </source>
</reference>
<feature type="chain" id="PRO_5003058000" description="nitrite reductase (cytochrome; ammonia-forming)" evidence="11">
    <location>
        <begin position="21"/>
        <end position="723"/>
    </location>
</feature>
<keyword evidence="4" id="KW-0349">Heme</keyword>
<dbReference type="PANTHER" id="PTHR30633">
    <property type="entry name" value="CYTOCHROME C-552 RESPIRATORY NITRITE REDUCTASE"/>
    <property type="match status" value="1"/>
</dbReference>
<proteinExistence type="inferred from homology"/>
<dbReference type="InParanoid" id="D4H5F2"/>
<dbReference type="PROSITE" id="PS51257">
    <property type="entry name" value="PROKAR_LIPOPROTEIN"/>
    <property type="match status" value="1"/>
</dbReference>
<evidence type="ECO:0000256" key="5">
    <source>
        <dbReference type="ARBA" id="ARBA00022723"/>
    </source>
</evidence>
<dbReference type="PANTHER" id="PTHR30633:SF0">
    <property type="entry name" value="CYTOCHROME C-552"/>
    <property type="match status" value="1"/>
</dbReference>
<dbReference type="KEGG" id="dap:Dacet_0792"/>
<dbReference type="eggNOG" id="COG3303">
    <property type="taxonomic scope" value="Bacteria"/>
</dbReference>
<evidence type="ECO:0000256" key="1">
    <source>
        <dbReference type="ARBA" id="ARBA00004196"/>
    </source>
</evidence>
<dbReference type="GO" id="GO:0042279">
    <property type="term" value="F:nitrite reductase (cytochrome, ammonia-forming) activity"/>
    <property type="evidence" value="ECO:0007669"/>
    <property type="project" value="UniProtKB-EC"/>
</dbReference>
<feature type="domain" description="Doubled CXXCH motif" evidence="12">
    <location>
        <begin position="498"/>
        <end position="548"/>
    </location>
</feature>
<keyword evidence="5" id="KW-0479">Metal-binding</keyword>
<feature type="signal peptide" evidence="11">
    <location>
        <begin position="1"/>
        <end position="20"/>
    </location>
</feature>
<dbReference type="Gene3D" id="1.10.1130.10">
    <property type="entry name" value="Flavocytochrome C3, Chain A"/>
    <property type="match status" value="2"/>
</dbReference>
<evidence type="ECO:0000313" key="14">
    <source>
        <dbReference type="Proteomes" id="UP000002012"/>
    </source>
</evidence>
<evidence type="ECO:0000256" key="10">
    <source>
        <dbReference type="ARBA" id="ARBA00049131"/>
    </source>
</evidence>
<keyword evidence="14" id="KW-1185">Reference proteome</keyword>
<dbReference type="SUPFAM" id="SSF48695">
    <property type="entry name" value="Multiheme cytochromes"/>
    <property type="match status" value="1"/>
</dbReference>
<dbReference type="OrthoDB" id="9777268at2"/>
<dbReference type="HOGENOM" id="CLU_353645_0_0_0"/>
<organism evidence="13 14">
    <name type="scientific">Denitrovibrio acetiphilus (strain DSM 12809 / NBRC 114555 / N2460)</name>
    <dbReference type="NCBI Taxonomy" id="522772"/>
    <lineage>
        <taxon>Bacteria</taxon>
        <taxon>Pseudomonadati</taxon>
        <taxon>Deferribacterota</taxon>
        <taxon>Deferribacteres</taxon>
        <taxon>Deferribacterales</taxon>
        <taxon>Geovibrionaceae</taxon>
        <taxon>Denitrovibrio</taxon>
    </lineage>
</organism>
<comment type="subcellular location">
    <subcellularLocation>
        <location evidence="1">Cell envelope</location>
    </subcellularLocation>
</comment>
<evidence type="ECO:0000256" key="3">
    <source>
        <dbReference type="ARBA" id="ARBA00011887"/>
    </source>
</evidence>
<dbReference type="Pfam" id="PF09699">
    <property type="entry name" value="Paired_CXXCH_1"/>
    <property type="match status" value="1"/>
</dbReference>
<evidence type="ECO:0000256" key="7">
    <source>
        <dbReference type="ARBA" id="ARBA00022837"/>
    </source>
</evidence>
<dbReference type="RefSeq" id="WP_013010104.1">
    <property type="nucleotide sequence ID" value="NC_013943.1"/>
</dbReference>
<dbReference type="InterPro" id="IPR010177">
    <property type="entry name" value="Paired_CXXCH_1"/>
</dbReference>
<dbReference type="InterPro" id="IPR003321">
    <property type="entry name" value="Cyt_c552"/>
</dbReference>
<dbReference type="Gene3D" id="1.20.140.10">
    <property type="entry name" value="Butyryl-CoA Dehydrogenase, subunit A, domain 3"/>
    <property type="match status" value="1"/>
</dbReference>
<evidence type="ECO:0000256" key="9">
    <source>
        <dbReference type="ARBA" id="ARBA00023004"/>
    </source>
</evidence>
<keyword evidence="6 11" id="KW-0732">Signal</keyword>
<protein>
    <recommendedName>
        <fullName evidence="3">nitrite reductase (cytochrome; ammonia-forming)</fullName>
        <ecNumber evidence="3">1.7.2.2</ecNumber>
    </recommendedName>
</protein>
<evidence type="ECO:0000256" key="2">
    <source>
        <dbReference type="ARBA" id="ARBA00009288"/>
    </source>
</evidence>
<dbReference type="GO" id="GO:0019645">
    <property type="term" value="P:anaerobic electron transport chain"/>
    <property type="evidence" value="ECO:0007669"/>
    <property type="project" value="TreeGrafter"/>
</dbReference>
<dbReference type="InterPro" id="IPR036280">
    <property type="entry name" value="Multihaem_cyt_sf"/>
</dbReference>
<accession>D4H5F2</accession>
<keyword evidence="9" id="KW-0408">Iron</keyword>
<dbReference type="AlphaFoldDB" id="D4H5F2"/>
<evidence type="ECO:0000256" key="8">
    <source>
        <dbReference type="ARBA" id="ARBA00023002"/>
    </source>
</evidence>
<keyword evidence="8" id="KW-0560">Oxidoreductase</keyword>
<comment type="catalytic activity">
    <reaction evidence="10">
        <text>6 Fe(III)-[cytochrome c] + NH4(+) + 2 H2O = 6 Fe(II)-[cytochrome c] + nitrite + 8 H(+)</text>
        <dbReference type="Rhea" id="RHEA:13089"/>
        <dbReference type="Rhea" id="RHEA-COMP:10350"/>
        <dbReference type="Rhea" id="RHEA-COMP:14399"/>
        <dbReference type="ChEBI" id="CHEBI:15377"/>
        <dbReference type="ChEBI" id="CHEBI:15378"/>
        <dbReference type="ChEBI" id="CHEBI:16301"/>
        <dbReference type="ChEBI" id="CHEBI:28938"/>
        <dbReference type="ChEBI" id="CHEBI:29033"/>
        <dbReference type="ChEBI" id="CHEBI:29034"/>
        <dbReference type="EC" id="1.7.2.2"/>
    </reaction>
</comment>
<evidence type="ECO:0000313" key="13">
    <source>
        <dbReference type="EMBL" id="ADD67572.1"/>
    </source>
</evidence>
<dbReference type="GO" id="GO:0030288">
    <property type="term" value="C:outer membrane-bounded periplasmic space"/>
    <property type="evidence" value="ECO:0007669"/>
    <property type="project" value="TreeGrafter"/>
</dbReference>
<dbReference type="STRING" id="522772.Dacet_0792"/>
<gene>
    <name evidence="13" type="ordered locus">Dacet_0792</name>
</gene>
<evidence type="ECO:0000256" key="11">
    <source>
        <dbReference type="SAM" id="SignalP"/>
    </source>
</evidence>
<dbReference type="GO" id="GO:0046872">
    <property type="term" value="F:metal ion binding"/>
    <property type="evidence" value="ECO:0007669"/>
    <property type="project" value="UniProtKB-KW"/>
</dbReference>
<dbReference type="GO" id="GO:0020037">
    <property type="term" value="F:heme binding"/>
    <property type="evidence" value="ECO:0007669"/>
    <property type="project" value="TreeGrafter"/>
</dbReference>
<evidence type="ECO:0000256" key="4">
    <source>
        <dbReference type="ARBA" id="ARBA00022617"/>
    </source>
</evidence>
<sequence precursor="true">MRLFKFLILAVFLFSLTACLGSGSEKSSVDDDTRVMTELTAGDDGAVSYSGSGDFFGFGIVASDAGLAGRKIYIERAESQYSVNGYKAVSDLFSIRFYKDRAADEESFDAEITIPFSASAVAAEGASPGDVNICMLLDDMVIPASAVSDGTSVTASAKIPYDLFACLKDDVAISENSTIILKGYSHKDADNDNEYLTDKNGTLLPDVIRGINHVQAGENVRLGYNKEAFGENISDAEWVLSDKPSGSAASLSADGTDRLIQPDMNGIYTVTLNLTGINGKSTAESIKLVAMNYSYRASTGTAQCLDYCHTGTFSLAQLDQYGRAKLRDIVSVWGASSHASAFSVVAGETDTSCLQCHTTGFFYADRDKNGTDDHPAVSGFDDTITNWTDPADTGDTHLRGVTCEACHGPGADASLTFAESHYSDVSLNSGVCLTCHEHENISGHFFEYSDTHDKAHTLSNGTVAKNAECFRCHTGEGMMSRIFGADLTPADVDTVTGIGCAVCHDPHGESGFSSLLRLSGSFQFETADGTYTADAGKAKLCYSCHNSDTVLPAVGTIPHNSTAEMYEGIGGYDYGNDLSDKKSWHALRGLECVDCHMQTEDGLTHNMLMTHDTDARLTTCYTSTCHTGTSPEFKNGYFEVESSMQNIRGQMDELADLINEKSGLPEGSAIRASYTADTAELTNALNRAAYNYNFILGDKGYGFHNQSYTRSLLGLSLADLGSY</sequence>
<name>D4H5F2_DENA2</name>
<keyword evidence="7" id="KW-0106">Calcium</keyword>